<organism evidence="6 7">
    <name type="scientific">Acaryochloris thomasi RCC1774</name>
    <dbReference type="NCBI Taxonomy" id="1764569"/>
    <lineage>
        <taxon>Bacteria</taxon>
        <taxon>Bacillati</taxon>
        <taxon>Cyanobacteriota</taxon>
        <taxon>Cyanophyceae</taxon>
        <taxon>Acaryochloridales</taxon>
        <taxon>Acaryochloridaceae</taxon>
        <taxon>Acaryochloris</taxon>
        <taxon>Acaryochloris thomasi</taxon>
    </lineage>
</organism>
<proteinExistence type="inferred from homology"/>
<dbReference type="EC" id="3.4.-.-" evidence="6"/>
<dbReference type="OrthoDB" id="9808890at2"/>
<dbReference type="Proteomes" id="UP000248857">
    <property type="component" value="Unassembled WGS sequence"/>
</dbReference>
<dbReference type="Pfam" id="PF00877">
    <property type="entry name" value="NLPC_P60"/>
    <property type="match status" value="1"/>
</dbReference>
<evidence type="ECO:0000256" key="1">
    <source>
        <dbReference type="ARBA" id="ARBA00007074"/>
    </source>
</evidence>
<evidence type="ECO:0000256" key="2">
    <source>
        <dbReference type="ARBA" id="ARBA00022670"/>
    </source>
</evidence>
<name>A0A2W1JFB8_9CYAN</name>
<dbReference type="EMBL" id="PQWO01000011">
    <property type="protein sequence ID" value="PZD72308.1"/>
    <property type="molecule type" value="Genomic_DNA"/>
</dbReference>
<dbReference type="PANTHER" id="PTHR47053:SF1">
    <property type="entry name" value="MUREIN DD-ENDOPEPTIDASE MEPH-RELATED"/>
    <property type="match status" value="1"/>
</dbReference>
<dbReference type="InterPro" id="IPR038765">
    <property type="entry name" value="Papain-like_cys_pep_sf"/>
</dbReference>
<dbReference type="Gene3D" id="3.90.1720.10">
    <property type="entry name" value="endopeptidase domain like (from Nostoc punctiforme)"/>
    <property type="match status" value="1"/>
</dbReference>
<comment type="similarity">
    <text evidence="1">Belongs to the peptidase C40 family.</text>
</comment>
<keyword evidence="7" id="KW-1185">Reference proteome</keyword>
<evidence type="ECO:0000313" key="7">
    <source>
        <dbReference type="Proteomes" id="UP000248857"/>
    </source>
</evidence>
<keyword evidence="4" id="KW-0788">Thiol protease</keyword>
<evidence type="ECO:0000256" key="3">
    <source>
        <dbReference type="ARBA" id="ARBA00022801"/>
    </source>
</evidence>
<dbReference type="AlphaFoldDB" id="A0A2W1JFB8"/>
<dbReference type="RefSeq" id="WP_110987284.1">
    <property type="nucleotide sequence ID" value="NZ_CAWNWM010000011.1"/>
</dbReference>
<sequence length="231" mass="25648">MAQPSLEYQTQVHLNLYDSPELKALATQALQGRHLRQVEEGQTEAAIQVCLCEDGYSGWISVADLESIQPTTTPYVAPVVTAAQVQERIGDAIAFTKSALSVPNIYLWGGTLGPNYDCSGLMQRAYGEQGIWLPRDSYQQQDFTETIAEPGSDPEDCLNHLQPGDLIFFGKPEKTDHVAMYIGDGEYIHSSGHEKGRNTIAIDRLDEGDLVRKTYYQQFRGAGRVVSSYRL</sequence>
<dbReference type="SUPFAM" id="SSF54001">
    <property type="entry name" value="Cysteine proteinases"/>
    <property type="match status" value="1"/>
</dbReference>
<dbReference type="GO" id="GO:0008234">
    <property type="term" value="F:cysteine-type peptidase activity"/>
    <property type="evidence" value="ECO:0007669"/>
    <property type="project" value="UniProtKB-KW"/>
</dbReference>
<evidence type="ECO:0000259" key="5">
    <source>
        <dbReference type="PROSITE" id="PS51935"/>
    </source>
</evidence>
<dbReference type="InterPro" id="IPR041382">
    <property type="entry name" value="SH3_16"/>
</dbReference>
<protein>
    <submittedName>
        <fullName evidence="6">Murein DD-endopeptidase MepS/Murein LD-carboxypeptidase</fullName>
        <ecNumber evidence="6">3.4.-.-</ecNumber>
    </submittedName>
</protein>
<evidence type="ECO:0000256" key="4">
    <source>
        <dbReference type="ARBA" id="ARBA00022807"/>
    </source>
</evidence>
<dbReference type="SUPFAM" id="SSF82057">
    <property type="entry name" value="Prokaryotic SH3-related domain"/>
    <property type="match status" value="1"/>
</dbReference>
<gene>
    <name evidence="6" type="primary">mepS_1</name>
    <name evidence="6" type="ORF">C1752_03895</name>
</gene>
<feature type="domain" description="NlpC/P60" evidence="5">
    <location>
        <begin position="86"/>
        <end position="227"/>
    </location>
</feature>
<evidence type="ECO:0000313" key="6">
    <source>
        <dbReference type="EMBL" id="PZD72308.1"/>
    </source>
</evidence>
<dbReference type="GO" id="GO:0004180">
    <property type="term" value="F:carboxypeptidase activity"/>
    <property type="evidence" value="ECO:0007669"/>
    <property type="project" value="UniProtKB-KW"/>
</dbReference>
<dbReference type="Gene3D" id="2.30.30.40">
    <property type="entry name" value="SH3 Domains"/>
    <property type="match status" value="1"/>
</dbReference>
<comment type="caution">
    <text evidence="6">The sequence shown here is derived from an EMBL/GenBank/DDBJ whole genome shotgun (WGS) entry which is preliminary data.</text>
</comment>
<keyword evidence="6" id="KW-0121">Carboxypeptidase</keyword>
<keyword evidence="3 6" id="KW-0378">Hydrolase</keyword>
<dbReference type="PANTHER" id="PTHR47053">
    <property type="entry name" value="MUREIN DD-ENDOPEPTIDASE MEPH-RELATED"/>
    <property type="match status" value="1"/>
</dbReference>
<accession>A0A2W1JFB8</accession>
<reference evidence="6 7" key="1">
    <citation type="journal article" date="2018" name="Sci. Rep.">
        <title>A novel species of the marine cyanobacterium Acaryochloris with a unique pigment content and lifestyle.</title>
        <authorList>
            <person name="Partensky F."/>
            <person name="Six C."/>
            <person name="Ratin M."/>
            <person name="Garczarek L."/>
            <person name="Vaulot D."/>
            <person name="Probert I."/>
            <person name="Calteau A."/>
            <person name="Gourvil P."/>
            <person name="Marie D."/>
            <person name="Grebert T."/>
            <person name="Bouchier C."/>
            <person name="Le Panse S."/>
            <person name="Gachenot M."/>
            <person name="Rodriguez F."/>
            <person name="Garrido J.L."/>
        </authorList>
    </citation>
    <scope>NUCLEOTIDE SEQUENCE [LARGE SCALE GENOMIC DNA]</scope>
    <source>
        <strain evidence="6 7">RCC1774</strain>
    </source>
</reference>
<dbReference type="InterPro" id="IPR000064">
    <property type="entry name" value="NLP_P60_dom"/>
</dbReference>
<dbReference type="GO" id="GO:0006508">
    <property type="term" value="P:proteolysis"/>
    <property type="evidence" value="ECO:0007669"/>
    <property type="project" value="UniProtKB-KW"/>
</dbReference>
<dbReference type="PROSITE" id="PS51935">
    <property type="entry name" value="NLPC_P60"/>
    <property type="match status" value="1"/>
</dbReference>
<keyword evidence="2" id="KW-0645">Protease</keyword>
<dbReference type="InterPro" id="IPR051202">
    <property type="entry name" value="Peptidase_C40"/>
</dbReference>
<dbReference type="Pfam" id="PF18348">
    <property type="entry name" value="SH3_16"/>
    <property type="match status" value="1"/>
</dbReference>